<dbReference type="AlphaFoldDB" id="A0A1Z5IF79"/>
<dbReference type="NCBIfam" id="TIGR02433">
    <property type="entry name" value="lysidine_TilS_C"/>
    <property type="match status" value="1"/>
</dbReference>
<dbReference type="RefSeq" id="WP_089110071.1">
    <property type="nucleotide sequence ID" value="NZ_BCMF01000016.1"/>
</dbReference>
<keyword evidence="4 8" id="KW-0819">tRNA processing</keyword>
<reference evidence="10 11" key="1">
    <citation type="submission" date="2015-11" db="EMBL/GenBank/DDBJ databases">
        <title>Draft genome sequences of new species of the genus Lactobacillus isolated from orchardgrass silage.</title>
        <authorList>
            <person name="Tohno M."/>
            <person name="Tanizawa Y."/>
            <person name="Arita M."/>
        </authorList>
    </citation>
    <scope>NUCLEOTIDE SEQUENCE [LARGE SCALE GENOMIC DNA]</scope>
    <source>
        <strain evidence="10 11">IWT30</strain>
    </source>
</reference>
<dbReference type="Pfam" id="PF01171">
    <property type="entry name" value="ATP_bind_3"/>
    <property type="match status" value="1"/>
</dbReference>
<dbReference type="SUPFAM" id="SSF52402">
    <property type="entry name" value="Adenine nucleotide alpha hydrolases-like"/>
    <property type="match status" value="1"/>
</dbReference>
<dbReference type="InterPro" id="IPR012796">
    <property type="entry name" value="Lysidine-tRNA-synth_C"/>
</dbReference>
<evidence type="ECO:0000256" key="1">
    <source>
        <dbReference type="ARBA" id="ARBA00004496"/>
    </source>
</evidence>
<dbReference type="EMBL" id="BCMF01000016">
    <property type="protein sequence ID" value="GAX00308.1"/>
    <property type="molecule type" value="Genomic_DNA"/>
</dbReference>
<comment type="function">
    <text evidence="8">Ligates lysine onto the cytidine present at position 34 of the AUA codon-specific tRNA(Ile) that contains the anticodon CAU, in an ATP-dependent manner. Cytidine is converted to lysidine, thus changing the amino acid specificity of the tRNA from methionine to isoleucine.</text>
</comment>
<dbReference type="Proteomes" id="UP000198374">
    <property type="component" value="Unassembled WGS sequence"/>
</dbReference>
<evidence type="ECO:0000256" key="6">
    <source>
        <dbReference type="ARBA" id="ARBA00022840"/>
    </source>
</evidence>
<evidence type="ECO:0000256" key="8">
    <source>
        <dbReference type="HAMAP-Rule" id="MF_01161"/>
    </source>
</evidence>
<dbReference type="EC" id="6.3.4.19" evidence="8"/>
<sequence length="451" mass="51779">MDISEQFNSAVIQANWFRSDQVAIVAVSTGVDSMTLLTLMQQLPLSVRPRLVVAHVNHQLRQQSQVEEQFISEYCREHQIELATTRWPMADHPKRGIEAAARRFRYEFFTKLMVKYHASSLLTAHHADDQAETVLMKLVRGGQLAQLQGILPAQPFKTGQLIRPLLAFSKGQLRAYAKQHQLTWFEDETNDDDNVLRNRIRHQLIPGLKQENPAFLTHVKAYSDQLTAVIQLAHEREEELLSQISVDTQTYSVDRWRKLSAIQQRFVLKTIFRHEQIPIKEAYLDEAVQLLKNDKKPNGQLNLTHSQVLEKDYHHFSIKAELKVPTNDIPADKIVVISNQWVPLSRGLQVRLMPFRLTSKPDRCQMALNLKPAELPLQIRQARPVDQVKLASGGHKSVRRILIDHKVPQAQRSKQLVAVSAKGEVLWLIGLQRSARDFSEPNYELVVKQSD</sequence>
<name>A0A1Z5IF79_9LACO</name>
<comment type="caution">
    <text evidence="8">Lacks conserved residue(s) required for the propagation of feature annotation.</text>
</comment>
<organism evidence="10 11">
    <name type="scientific">Secundilactobacillus mixtipabuli</name>
    <dbReference type="NCBI Taxonomy" id="1435342"/>
    <lineage>
        <taxon>Bacteria</taxon>
        <taxon>Bacillati</taxon>
        <taxon>Bacillota</taxon>
        <taxon>Bacilli</taxon>
        <taxon>Lactobacillales</taxon>
        <taxon>Lactobacillaceae</taxon>
        <taxon>Secundilactobacillus</taxon>
    </lineage>
</organism>
<dbReference type="GO" id="GO:0032267">
    <property type="term" value="F:tRNA(Ile)-lysidine synthase activity"/>
    <property type="evidence" value="ECO:0007669"/>
    <property type="project" value="UniProtKB-EC"/>
</dbReference>
<evidence type="ECO:0000313" key="11">
    <source>
        <dbReference type="Proteomes" id="UP000198374"/>
    </source>
</evidence>
<dbReference type="InterPro" id="IPR012795">
    <property type="entry name" value="tRNA_Ile_lys_synt_N"/>
</dbReference>
<evidence type="ECO:0000259" key="9">
    <source>
        <dbReference type="SMART" id="SM00977"/>
    </source>
</evidence>
<dbReference type="CDD" id="cd01992">
    <property type="entry name" value="TilS_N"/>
    <property type="match status" value="1"/>
</dbReference>
<dbReference type="PANTHER" id="PTHR43033">
    <property type="entry name" value="TRNA(ILE)-LYSIDINE SYNTHASE-RELATED"/>
    <property type="match status" value="1"/>
</dbReference>
<dbReference type="InterPro" id="IPR011063">
    <property type="entry name" value="TilS/TtcA_N"/>
</dbReference>
<accession>A0A1Z5IF79</accession>
<keyword evidence="3 8" id="KW-0436">Ligase</keyword>
<dbReference type="HAMAP" id="MF_01161">
    <property type="entry name" value="tRNA_Ile_lys_synt"/>
    <property type="match status" value="1"/>
</dbReference>
<feature type="domain" description="Lysidine-tRNA(Ile) synthetase C-terminal" evidence="9">
    <location>
        <begin position="377"/>
        <end position="447"/>
    </location>
</feature>
<proteinExistence type="inferred from homology"/>
<comment type="similarity">
    <text evidence="8">Belongs to the tRNA(Ile)-lysidine synthase family.</text>
</comment>
<protein>
    <recommendedName>
        <fullName evidence="8">tRNA(Ile)-lysidine synthase</fullName>
        <ecNumber evidence="8">6.3.4.19</ecNumber>
    </recommendedName>
    <alternativeName>
        <fullName evidence="8">tRNA(Ile)-2-lysyl-cytidine synthase</fullName>
    </alternativeName>
    <alternativeName>
        <fullName evidence="8">tRNA(Ile)-lysidine synthetase</fullName>
    </alternativeName>
</protein>
<dbReference type="SMART" id="SM00977">
    <property type="entry name" value="TilS_C"/>
    <property type="match status" value="1"/>
</dbReference>
<evidence type="ECO:0000256" key="2">
    <source>
        <dbReference type="ARBA" id="ARBA00022490"/>
    </source>
</evidence>
<evidence type="ECO:0000313" key="10">
    <source>
        <dbReference type="EMBL" id="GAX00308.1"/>
    </source>
</evidence>
<dbReference type="InterPro" id="IPR012094">
    <property type="entry name" value="tRNA_Ile_lys_synt"/>
</dbReference>
<keyword evidence="5" id="KW-0547">Nucleotide-binding</keyword>
<keyword evidence="11" id="KW-1185">Reference proteome</keyword>
<evidence type="ECO:0000256" key="3">
    <source>
        <dbReference type="ARBA" id="ARBA00022598"/>
    </source>
</evidence>
<dbReference type="SUPFAM" id="SSF56037">
    <property type="entry name" value="PheT/TilS domain"/>
    <property type="match status" value="1"/>
</dbReference>
<dbReference type="PANTHER" id="PTHR43033:SF1">
    <property type="entry name" value="TRNA(ILE)-LYSIDINE SYNTHASE-RELATED"/>
    <property type="match status" value="1"/>
</dbReference>
<evidence type="ECO:0000256" key="5">
    <source>
        <dbReference type="ARBA" id="ARBA00022741"/>
    </source>
</evidence>
<dbReference type="GO" id="GO:0005524">
    <property type="term" value="F:ATP binding"/>
    <property type="evidence" value="ECO:0007669"/>
    <property type="project" value="UniProtKB-KW"/>
</dbReference>
<keyword evidence="2 8" id="KW-0963">Cytoplasm</keyword>
<keyword evidence="6" id="KW-0067">ATP-binding</keyword>
<evidence type="ECO:0000256" key="7">
    <source>
        <dbReference type="ARBA" id="ARBA00048539"/>
    </source>
</evidence>
<dbReference type="InterPro" id="IPR014729">
    <property type="entry name" value="Rossmann-like_a/b/a_fold"/>
</dbReference>
<dbReference type="Gene3D" id="3.40.50.620">
    <property type="entry name" value="HUPs"/>
    <property type="match status" value="1"/>
</dbReference>
<gene>
    <name evidence="8" type="primary">tilS</name>
    <name evidence="10" type="ORF">IWT30_02294</name>
</gene>
<dbReference type="NCBIfam" id="TIGR02432">
    <property type="entry name" value="lysidine_TilS_N"/>
    <property type="match status" value="1"/>
</dbReference>
<comment type="caution">
    <text evidence="10">The sequence shown here is derived from an EMBL/GenBank/DDBJ whole genome shotgun (WGS) entry which is preliminary data.</text>
</comment>
<comment type="subcellular location">
    <subcellularLocation>
        <location evidence="1 8">Cytoplasm</location>
    </subcellularLocation>
</comment>
<comment type="catalytic activity">
    <reaction evidence="7 8">
        <text>cytidine(34) in tRNA(Ile2) + L-lysine + ATP = lysidine(34) in tRNA(Ile2) + AMP + diphosphate + H(+)</text>
        <dbReference type="Rhea" id="RHEA:43744"/>
        <dbReference type="Rhea" id="RHEA-COMP:10625"/>
        <dbReference type="Rhea" id="RHEA-COMP:10670"/>
        <dbReference type="ChEBI" id="CHEBI:15378"/>
        <dbReference type="ChEBI" id="CHEBI:30616"/>
        <dbReference type="ChEBI" id="CHEBI:32551"/>
        <dbReference type="ChEBI" id="CHEBI:33019"/>
        <dbReference type="ChEBI" id="CHEBI:82748"/>
        <dbReference type="ChEBI" id="CHEBI:83665"/>
        <dbReference type="ChEBI" id="CHEBI:456215"/>
        <dbReference type="EC" id="6.3.4.19"/>
    </reaction>
</comment>
<dbReference type="GO" id="GO:0005737">
    <property type="term" value="C:cytoplasm"/>
    <property type="evidence" value="ECO:0007669"/>
    <property type="project" value="UniProtKB-SubCell"/>
</dbReference>
<evidence type="ECO:0000256" key="4">
    <source>
        <dbReference type="ARBA" id="ARBA00022694"/>
    </source>
</evidence>
<dbReference type="GO" id="GO:0006400">
    <property type="term" value="P:tRNA modification"/>
    <property type="evidence" value="ECO:0007669"/>
    <property type="project" value="UniProtKB-UniRule"/>
</dbReference>